<dbReference type="InterPro" id="IPR028098">
    <property type="entry name" value="Glyco_trans_4-like_N"/>
</dbReference>
<feature type="domain" description="Glycosyl transferase family 1" evidence="1">
    <location>
        <begin position="197"/>
        <end position="350"/>
    </location>
</feature>
<evidence type="ECO:0000259" key="1">
    <source>
        <dbReference type="Pfam" id="PF00534"/>
    </source>
</evidence>
<evidence type="ECO:0000259" key="2">
    <source>
        <dbReference type="Pfam" id="PF13439"/>
    </source>
</evidence>
<dbReference type="InterPro" id="IPR050194">
    <property type="entry name" value="Glycosyltransferase_grp1"/>
</dbReference>
<dbReference type="PANTHER" id="PTHR45947">
    <property type="entry name" value="SULFOQUINOVOSYL TRANSFERASE SQD2"/>
    <property type="match status" value="1"/>
</dbReference>
<evidence type="ECO:0000313" key="4">
    <source>
        <dbReference type="Proteomes" id="UP000228503"/>
    </source>
</evidence>
<evidence type="ECO:0008006" key="5">
    <source>
        <dbReference type="Google" id="ProtNLM"/>
    </source>
</evidence>
<gene>
    <name evidence="3" type="ORF">COY16_05735</name>
</gene>
<sequence>MSRKIALVHDHIQEFGGAERVLVALHKIFPDAPVYTAFFTPKALGIHAKHFKDWNIITSWADRVPFFKRLYSPLRFLAPQVWQSFNFDEYDVVISSSGWYMCKGIVTKPKTTHICYLHHPPRYLYGYETAVEWQKYWPVKIYAHIVNHFLRIWDFETSQRVDHFIANSEETKKRIEKFYRRDADVIYPPVDIPKKVQISNSTDQNYYVTTARLAKAKHIDILIRAANKAKFKLKIIGSGRDEAYLKSIAGSTVEFLSHIPDEQFETVFKNAKAFIFASVDEEFGIAPVEAMGYGIPVIAFASGGLKEIVQDGKNGYLYDELTDQALIQAIKKFEKLSKVQSESMRKEARKSAEKYSFEVFEKKITSYIHHVQ</sequence>
<evidence type="ECO:0000313" key="3">
    <source>
        <dbReference type="EMBL" id="PIZ61910.1"/>
    </source>
</evidence>
<accession>A0A2M7TVQ8</accession>
<dbReference type="InterPro" id="IPR001296">
    <property type="entry name" value="Glyco_trans_1"/>
</dbReference>
<dbReference type="SUPFAM" id="SSF53756">
    <property type="entry name" value="UDP-Glycosyltransferase/glycogen phosphorylase"/>
    <property type="match status" value="1"/>
</dbReference>
<comment type="caution">
    <text evidence="3">The sequence shown here is derived from an EMBL/GenBank/DDBJ whole genome shotgun (WGS) entry which is preliminary data.</text>
</comment>
<dbReference type="Proteomes" id="UP000228503">
    <property type="component" value="Unassembled WGS sequence"/>
</dbReference>
<dbReference type="Pfam" id="PF00534">
    <property type="entry name" value="Glycos_transf_1"/>
    <property type="match status" value="1"/>
</dbReference>
<protein>
    <recommendedName>
        <fullName evidence="5">Glycosyltransferase family 4 protein</fullName>
    </recommendedName>
</protein>
<dbReference type="GO" id="GO:0016757">
    <property type="term" value="F:glycosyltransferase activity"/>
    <property type="evidence" value="ECO:0007669"/>
    <property type="project" value="InterPro"/>
</dbReference>
<proteinExistence type="predicted"/>
<name>A0A2M7TVQ8_9BACT</name>
<dbReference type="EMBL" id="PFOB01000072">
    <property type="protein sequence ID" value="PIZ61910.1"/>
    <property type="molecule type" value="Genomic_DNA"/>
</dbReference>
<dbReference type="PANTHER" id="PTHR45947:SF3">
    <property type="entry name" value="SULFOQUINOVOSYL TRANSFERASE SQD2"/>
    <property type="match status" value="1"/>
</dbReference>
<feature type="domain" description="Glycosyltransferase subfamily 4-like N-terminal" evidence="2">
    <location>
        <begin position="15"/>
        <end position="192"/>
    </location>
</feature>
<dbReference type="Pfam" id="PF13439">
    <property type="entry name" value="Glyco_transf_4"/>
    <property type="match status" value="1"/>
</dbReference>
<reference evidence="4" key="1">
    <citation type="submission" date="2017-09" db="EMBL/GenBank/DDBJ databases">
        <title>Depth-based differentiation of microbial function through sediment-hosted aquifers and enrichment of novel symbionts in the deep terrestrial subsurface.</title>
        <authorList>
            <person name="Probst A.J."/>
            <person name="Ladd B."/>
            <person name="Jarett J.K."/>
            <person name="Geller-Mcgrath D.E."/>
            <person name="Sieber C.M.K."/>
            <person name="Emerson J.B."/>
            <person name="Anantharaman K."/>
            <person name="Thomas B.C."/>
            <person name="Malmstrom R."/>
            <person name="Stieglmeier M."/>
            <person name="Klingl A."/>
            <person name="Woyke T."/>
            <person name="Ryan C.M."/>
            <person name="Banfield J.F."/>
        </authorList>
    </citation>
    <scope>NUCLEOTIDE SEQUENCE [LARGE SCALE GENOMIC DNA]</scope>
</reference>
<dbReference type="AlphaFoldDB" id="A0A2M7TVQ8"/>
<dbReference type="Gene3D" id="3.40.50.2000">
    <property type="entry name" value="Glycogen Phosphorylase B"/>
    <property type="match status" value="2"/>
</dbReference>
<organism evidence="3 4">
    <name type="scientific">Candidatus Roizmanbacteria bacterium CG_4_10_14_0_2_um_filter_39_13</name>
    <dbReference type="NCBI Taxonomy" id="1974825"/>
    <lineage>
        <taxon>Bacteria</taxon>
        <taxon>Candidatus Roizmaniibacteriota</taxon>
    </lineage>
</organism>